<feature type="region of interest" description="Disordered" evidence="1">
    <location>
        <begin position="1"/>
        <end position="32"/>
    </location>
</feature>
<evidence type="ECO:0000256" key="1">
    <source>
        <dbReference type="SAM" id="MobiDB-lite"/>
    </source>
</evidence>
<accession>B8ALP7</accession>
<dbReference type="Proteomes" id="UP000007015">
    <property type="component" value="Chromosome 3"/>
</dbReference>
<evidence type="ECO:0000313" key="3">
    <source>
        <dbReference type="Proteomes" id="UP000007015"/>
    </source>
</evidence>
<sequence length="90" mass="9482">MTRGDEAGVEDADVSRRRPQCAGRRPMTRGDEAGVEAGAVWWRAYHGGSTTRLGRCSGKASTVEGRRTGDGGALGVVFLVGDIVLKIPIP</sequence>
<gene>
    <name evidence="2" type="ORF">OsI_12485</name>
</gene>
<dbReference type="HOGENOM" id="CLU_2444771_0_0_1"/>
<reference evidence="2 3" key="1">
    <citation type="journal article" date="2005" name="PLoS Biol.">
        <title>The genomes of Oryza sativa: a history of duplications.</title>
        <authorList>
            <person name="Yu J."/>
            <person name="Wang J."/>
            <person name="Lin W."/>
            <person name="Li S."/>
            <person name="Li H."/>
            <person name="Zhou J."/>
            <person name="Ni P."/>
            <person name="Dong W."/>
            <person name="Hu S."/>
            <person name="Zeng C."/>
            <person name="Zhang J."/>
            <person name="Zhang Y."/>
            <person name="Li R."/>
            <person name="Xu Z."/>
            <person name="Li S."/>
            <person name="Li X."/>
            <person name="Zheng H."/>
            <person name="Cong L."/>
            <person name="Lin L."/>
            <person name="Yin J."/>
            <person name="Geng J."/>
            <person name="Li G."/>
            <person name="Shi J."/>
            <person name="Liu J."/>
            <person name="Lv H."/>
            <person name="Li J."/>
            <person name="Wang J."/>
            <person name="Deng Y."/>
            <person name="Ran L."/>
            <person name="Shi X."/>
            <person name="Wang X."/>
            <person name="Wu Q."/>
            <person name="Li C."/>
            <person name="Ren X."/>
            <person name="Wang J."/>
            <person name="Wang X."/>
            <person name="Li D."/>
            <person name="Liu D."/>
            <person name="Zhang X."/>
            <person name="Ji Z."/>
            <person name="Zhao W."/>
            <person name="Sun Y."/>
            <person name="Zhang Z."/>
            <person name="Bao J."/>
            <person name="Han Y."/>
            <person name="Dong L."/>
            <person name="Ji J."/>
            <person name="Chen P."/>
            <person name="Wu S."/>
            <person name="Liu J."/>
            <person name="Xiao Y."/>
            <person name="Bu D."/>
            <person name="Tan J."/>
            <person name="Yang L."/>
            <person name="Ye C."/>
            <person name="Zhang J."/>
            <person name="Xu J."/>
            <person name="Zhou Y."/>
            <person name="Yu Y."/>
            <person name="Zhang B."/>
            <person name="Zhuang S."/>
            <person name="Wei H."/>
            <person name="Liu B."/>
            <person name="Lei M."/>
            <person name="Yu H."/>
            <person name="Li Y."/>
            <person name="Xu H."/>
            <person name="Wei S."/>
            <person name="He X."/>
            <person name="Fang L."/>
            <person name="Zhang Z."/>
            <person name="Zhang Y."/>
            <person name="Huang X."/>
            <person name="Su Z."/>
            <person name="Tong W."/>
            <person name="Li J."/>
            <person name="Tong Z."/>
            <person name="Li S."/>
            <person name="Ye J."/>
            <person name="Wang L."/>
            <person name="Fang L."/>
            <person name="Lei T."/>
            <person name="Chen C."/>
            <person name="Chen H."/>
            <person name="Xu Z."/>
            <person name="Li H."/>
            <person name="Huang H."/>
            <person name="Zhang F."/>
            <person name="Xu H."/>
            <person name="Li N."/>
            <person name="Zhao C."/>
            <person name="Li S."/>
            <person name="Dong L."/>
            <person name="Huang Y."/>
            <person name="Li L."/>
            <person name="Xi Y."/>
            <person name="Qi Q."/>
            <person name="Li W."/>
            <person name="Zhang B."/>
            <person name="Hu W."/>
            <person name="Zhang Y."/>
            <person name="Tian X."/>
            <person name="Jiao Y."/>
            <person name="Liang X."/>
            <person name="Jin J."/>
            <person name="Gao L."/>
            <person name="Zheng W."/>
            <person name="Hao B."/>
            <person name="Liu S."/>
            <person name="Wang W."/>
            <person name="Yuan L."/>
            <person name="Cao M."/>
            <person name="McDermott J."/>
            <person name="Samudrala R."/>
            <person name="Wang J."/>
            <person name="Wong G.K."/>
            <person name="Yang H."/>
        </authorList>
    </citation>
    <scope>NUCLEOTIDE SEQUENCE [LARGE SCALE GENOMIC DNA]</scope>
    <source>
        <strain evidence="3">cv. 93-11</strain>
    </source>
</reference>
<name>B8ALP7_ORYSI</name>
<evidence type="ECO:0000313" key="2">
    <source>
        <dbReference type="EMBL" id="EEC75680.1"/>
    </source>
</evidence>
<proteinExistence type="predicted"/>
<organism evidence="2 3">
    <name type="scientific">Oryza sativa subsp. indica</name>
    <name type="common">Rice</name>
    <dbReference type="NCBI Taxonomy" id="39946"/>
    <lineage>
        <taxon>Eukaryota</taxon>
        <taxon>Viridiplantae</taxon>
        <taxon>Streptophyta</taxon>
        <taxon>Embryophyta</taxon>
        <taxon>Tracheophyta</taxon>
        <taxon>Spermatophyta</taxon>
        <taxon>Magnoliopsida</taxon>
        <taxon>Liliopsida</taxon>
        <taxon>Poales</taxon>
        <taxon>Poaceae</taxon>
        <taxon>BOP clade</taxon>
        <taxon>Oryzoideae</taxon>
        <taxon>Oryzeae</taxon>
        <taxon>Oryzinae</taxon>
        <taxon>Oryza</taxon>
        <taxon>Oryza sativa</taxon>
    </lineage>
</organism>
<protein>
    <submittedName>
        <fullName evidence="2">Uncharacterized protein</fullName>
    </submittedName>
</protein>
<dbReference type="Gramene" id="BGIOSGA010312-TA">
    <property type="protein sequence ID" value="BGIOSGA010312-PA"/>
    <property type="gene ID" value="BGIOSGA010312"/>
</dbReference>
<dbReference type="AlphaFoldDB" id="B8ALP7"/>
<keyword evidence="3" id="KW-1185">Reference proteome</keyword>
<dbReference type="EMBL" id="CM000128">
    <property type="protein sequence ID" value="EEC75680.1"/>
    <property type="molecule type" value="Genomic_DNA"/>
</dbReference>